<dbReference type="InterPro" id="IPR053842">
    <property type="entry name" value="NikA-like"/>
</dbReference>
<reference evidence="1" key="2">
    <citation type="submission" date="2020-10" db="EMBL/GenBank/DDBJ databases">
        <title>Enrichment of novel Verrucomicrobia, Bacteroidetes and Krumholzibacteria in an oxygen-limited, methane- and iron-fed bioreactor inoculated with Bothnian Sea sediments.</title>
        <authorList>
            <person name="Martins P.D."/>
            <person name="de Jong A."/>
            <person name="Lenstra W.K."/>
            <person name="van Helmond N.A.G.M."/>
            <person name="Slomp C.P."/>
            <person name="Jetten M.S.M."/>
            <person name="Welte C.U."/>
            <person name="Rasigraf O."/>
        </authorList>
    </citation>
    <scope>NUCLEOTIDE SEQUENCE</scope>
    <source>
        <strain evidence="1">MAG47</strain>
    </source>
</reference>
<proteinExistence type="predicted"/>
<dbReference type="AlphaFoldDB" id="A0A8I0N7G9"/>
<evidence type="ECO:0008006" key="3">
    <source>
        <dbReference type="Google" id="ProtNLM"/>
    </source>
</evidence>
<organism evidence="1 2">
    <name type="scientific">Brucella anthropi</name>
    <name type="common">Ochrobactrum anthropi</name>
    <dbReference type="NCBI Taxonomy" id="529"/>
    <lineage>
        <taxon>Bacteria</taxon>
        <taxon>Pseudomonadati</taxon>
        <taxon>Pseudomonadota</taxon>
        <taxon>Alphaproteobacteria</taxon>
        <taxon>Hyphomicrobiales</taxon>
        <taxon>Brucellaceae</taxon>
        <taxon>Brucella/Ochrobactrum group</taxon>
        <taxon>Brucella</taxon>
    </lineage>
</organism>
<dbReference type="Pfam" id="PF21983">
    <property type="entry name" value="NikA-like"/>
    <property type="match status" value="1"/>
</dbReference>
<name>A0A8I0N7G9_BRUAN</name>
<protein>
    <recommendedName>
        <fullName evidence="3">Ribbon-helix-helix protein, CopG family</fullName>
    </recommendedName>
</protein>
<accession>A0A8I0N7G9</accession>
<reference evidence="1" key="1">
    <citation type="submission" date="2020-09" db="EMBL/GenBank/DDBJ databases">
        <authorList>
            <person name="Dalcin Martins P."/>
        </authorList>
    </citation>
    <scope>NUCLEOTIDE SEQUENCE</scope>
    <source>
        <strain evidence="1">MAG47</strain>
    </source>
</reference>
<dbReference type="EMBL" id="JACZKO010000048">
    <property type="protein sequence ID" value="MBE0562953.1"/>
    <property type="molecule type" value="Genomic_DNA"/>
</dbReference>
<evidence type="ECO:0000313" key="1">
    <source>
        <dbReference type="EMBL" id="MBE0562953.1"/>
    </source>
</evidence>
<gene>
    <name evidence="1" type="ORF">IH622_19345</name>
</gene>
<dbReference type="RefSeq" id="WP_166942799.1">
    <property type="nucleotide sequence ID" value="NZ_CP130431.1"/>
</dbReference>
<sequence length="54" mass="6137">MRADIAMPNIIRVRVLPDEKQAMKEIARKSGTTLSNLIRTSVLSDREGENRKAR</sequence>
<dbReference type="Proteomes" id="UP000642265">
    <property type="component" value="Unassembled WGS sequence"/>
</dbReference>
<evidence type="ECO:0000313" key="2">
    <source>
        <dbReference type="Proteomes" id="UP000642265"/>
    </source>
</evidence>
<comment type="caution">
    <text evidence="1">The sequence shown here is derived from an EMBL/GenBank/DDBJ whole genome shotgun (WGS) entry which is preliminary data.</text>
</comment>